<comment type="subunit">
    <text evidence="3">Homodimer.</text>
</comment>
<dbReference type="GO" id="GO:0051082">
    <property type="term" value="F:unfolded protein binding"/>
    <property type="evidence" value="ECO:0007669"/>
    <property type="project" value="TreeGrafter"/>
</dbReference>
<keyword evidence="3" id="KW-0963">Cytoplasm</keyword>
<feature type="coiled-coil region" evidence="5">
    <location>
        <begin position="3"/>
        <end position="40"/>
    </location>
</feature>
<dbReference type="EMBL" id="LBSJ01000003">
    <property type="protein sequence ID" value="KKQ16263.1"/>
    <property type="molecule type" value="Genomic_DNA"/>
</dbReference>
<evidence type="ECO:0000256" key="4">
    <source>
        <dbReference type="RuleBase" id="RU004478"/>
    </source>
</evidence>
<dbReference type="SUPFAM" id="SSF51064">
    <property type="entry name" value="Head domain of nucleotide exchange factor GrpE"/>
    <property type="match status" value="1"/>
</dbReference>
<keyword evidence="2 3" id="KW-0143">Chaperone</keyword>
<dbReference type="PANTHER" id="PTHR21237:SF23">
    <property type="entry name" value="GRPE PROTEIN HOMOLOG, MITOCHONDRIAL"/>
    <property type="match status" value="1"/>
</dbReference>
<dbReference type="GO" id="GO:0005737">
    <property type="term" value="C:cytoplasm"/>
    <property type="evidence" value="ECO:0007669"/>
    <property type="project" value="UniProtKB-SubCell"/>
</dbReference>
<dbReference type="GO" id="GO:0051087">
    <property type="term" value="F:protein-folding chaperone binding"/>
    <property type="evidence" value="ECO:0007669"/>
    <property type="project" value="InterPro"/>
</dbReference>
<comment type="caution">
    <text evidence="6">The sequence shown here is derived from an EMBL/GenBank/DDBJ whole genome shotgun (WGS) entry which is preliminary data.</text>
</comment>
<dbReference type="InterPro" id="IPR013805">
    <property type="entry name" value="GrpE_CC"/>
</dbReference>
<dbReference type="InterPro" id="IPR009012">
    <property type="entry name" value="GrpE_head"/>
</dbReference>
<name>A0A0G0FAP8_9BACT</name>
<protein>
    <recommendedName>
        <fullName evidence="3">Protein GrpE</fullName>
    </recommendedName>
    <alternativeName>
        <fullName evidence="3">HSP-70 cofactor</fullName>
    </alternativeName>
</protein>
<dbReference type="Gene3D" id="3.90.20.20">
    <property type="match status" value="1"/>
</dbReference>
<dbReference type="GO" id="GO:0006457">
    <property type="term" value="P:protein folding"/>
    <property type="evidence" value="ECO:0007669"/>
    <property type="project" value="InterPro"/>
</dbReference>
<keyword evidence="3" id="KW-0346">Stress response</keyword>
<dbReference type="HAMAP" id="MF_01151">
    <property type="entry name" value="GrpE"/>
    <property type="match status" value="1"/>
</dbReference>
<evidence type="ECO:0000313" key="6">
    <source>
        <dbReference type="EMBL" id="KKQ16263.1"/>
    </source>
</evidence>
<comment type="subcellular location">
    <subcellularLocation>
        <location evidence="3">Cytoplasm</location>
    </subcellularLocation>
</comment>
<evidence type="ECO:0000256" key="3">
    <source>
        <dbReference type="HAMAP-Rule" id="MF_01151"/>
    </source>
</evidence>
<comment type="similarity">
    <text evidence="1 3 4">Belongs to the GrpE family.</text>
</comment>
<dbReference type="CDD" id="cd00446">
    <property type="entry name" value="GrpE"/>
    <property type="match status" value="1"/>
</dbReference>
<evidence type="ECO:0000313" key="7">
    <source>
        <dbReference type="Proteomes" id="UP000034448"/>
    </source>
</evidence>
<dbReference type="Gene3D" id="2.30.22.10">
    <property type="entry name" value="Head domain of nucleotide exchange factor GrpE"/>
    <property type="match status" value="1"/>
</dbReference>
<dbReference type="PANTHER" id="PTHR21237">
    <property type="entry name" value="GRPE PROTEIN"/>
    <property type="match status" value="1"/>
</dbReference>
<dbReference type="Pfam" id="PF01025">
    <property type="entry name" value="GrpE"/>
    <property type="match status" value="1"/>
</dbReference>
<organism evidence="6 7">
    <name type="scientific">Candidatus Daviesbacteria bacterium GW2011_GWA1_36_8</name>
    <dbReference type="NCBI Taxonomy" id="1618417"/>
    <lineage>
        <taxon>Bacteria</taxon>
        <taxon>Candidatus Daviesiibacteriota</taxon>
    </lineage>
</organism>
<dbReference type="GO" id="GO:0042803">
    <property type="term" value="F:protein homodimerization activity"/>
    <property type="evidence" value="ECO:0007669"/>
    <property type="project" value="InterPro"/>
</dbReference>
<dbReference type="GO" id="GO:0000774">
    <property type="term" value="F:adenyl-nucleotide exchange factor activity"/>
    <property type="evidence" value="ECO:0007669"/>
    <property type="project" value="InterPro"/>
</dbReference>
<dbReference type="AlphaFoldDB" id="A0A0G0FAP8"/>
<sequence>MNKKQKQENTEELEKLKQDFANLENQLKRAVADYHNLERRVSEGRSQLTSFAANNLIVNILPVMDHLEKAVEGVSEEERNSGWFKGVEMSVKQLQQVLKDEGLEQIRADGQFDPTLHEAVDTREPSSAEASAGKGEDDVLEVVRKGYNLNGKVLRPAQVVVGRKQD</sequence>
<evidence type="ECO:0000256" key="2">
    <source>
        <dbReference type="ARBA" id="ARBA00023186"/>
    </source>
</evidence>
<reference evidence="6 7" key="1">
    <citation type="journal article" date="2015" name="Nature">
        <title>rRNA introns, odd ribosomes, and small enigmatic genomes across a large radiation of phyla.</title>
        <authorList>
            <person name="Brown C.T."/>
            <person name="Hug L.A."/>
            <person name="Thomas B.C."/>
            <person name="Sharon I."/>
            <person name="Castelle C.J."/>
            <person name="Singh A."/>
            <person name="Wilkins M.J."/>
            <person name="Williams K.H."/>
            <person name="Banfield J.F."/>
        </authorList>
    </citation>
    <scope>NUCLEOTIDE SEQUENCE [LARGE SCALE GENOMIC DNA]</scope>
</reference>
<dbReference type="Proteomes" id="UP000034448">
    <property type="component" value="Unassembled WGS sequence"/>
</dbReference>
<dbReference type="InterPro" id="IPR000740">
    <property type="entry name" value="GrpE"/>
</dbReference>
<comment type="function">
    <text evidence="3">Participates actively in the response to hyperosmotic and heat shock by preventing the aggregation of stress-denatured proteins, in association with DnaK and GrpE. It is the nucleotide exchange factor for DnaK and may function as a thermosensor. Unfolded proteins bind initially to DnaJ; upon interaction with the DnaJ-bound protein, DnaK hydrolyzes its bound ATP, resulting in the formation of a stable complex. GrpE releases ADP from DnaK; ATP binding to DnaK triggers the release of the substrate protein, thus completing the reaction cycle. Several rounds of ATP-dependent interactions between DnaJ, DnaK and GrpE are required for fully efficient folding.</text>
</comment>
<keyword evidence="5" id="KW-0175">Coiled coil</keyword>
<gene>
    <name evidence="3" type="primary">grpE</name>
    <name evidence="6" type="ORF">US28_C0003G0027</name>
</gene>
<proteinExistence type="inferred from homology"/>
<dbReference type="SUPFAM" id="SSF58014">
    <property type="entry name" value="Coiled-coil domain of nucleotide exchange factor GrpE"/>
    <property type="match status" value="1"/>
</dbReference>
<accession>A0A0G0FAP8</accession>
<evidence type="ECO:0000256" key="5">
    <source>
        <dbReference type="SAM" id="Coils"/>
    </source>
</evidence>
<evidence type="ECO:0000256" key="1">
    <source>
        <dbReference type="ARBA" id="ARBA00009054"/>
    </source>
</evidence>
<dbReference type="PRINTS" id="PR00773">
    <property type="entry name" value="GRPEPROTEIN"/>
</dbReference>